<comment type="catalytic activity">
    <reaction evidence="4">
        <text>N(6)-[(R)-lipoyl]-L-lysyl-[protein] + 3-methyl-2-oxobutanoate + H(+) = N(6)-[(R)-S(8)-2-methylpropanoyldihydrolipoyl]-L-lysyl-[protein] + CO2</text>
        <dbReference type="Rhea" id="RHEA:13457"/>
        <dbReference type="Rhea" id="RHEA-COMP:10474"/>
        <dbReference type="Rhea" id="RHEA-COMP:10497"/>
        <dbReference type="ChEBI" id="CHEBI:11851"/>
        <dbReference type="ChEBI" id="CHEBI:15378"/>
        <dbReference type="ChEBI" id="CHEBI:16526"/>
        <dbReference type="ChEBI" id="CHEBI:83099"/>
        <dbReference type="ChEBI" id="CHEBI:83142"/>
        <dbReference type="EC" id="1.2.4.4"/>
    </reaction>
</comment>
<gene>
    <name evidence="6" type="ORF">CAPTEDRAFT_125782</name>
</gene>
<dbReference type="STRING" id="283909.R7UIF5"/>
<evidence type="ECO:0000313" key="8">
    <source>
        <dbReference type="Proteomes" id="UP000014760"/>
    </source>
</evidence>
<name>R7UIF5_CAPTE</name>
<dbReference type="Proteomes" id="UP000014760">
    <property type="component" value="Unassembled WGS sequence"/>
</dbReference>
<dbReference type="Pfam" id="PF00676">
    <property type="entry name" value="E1_dh"/>
    <property type="match status" value="1"/>
</dbReference>
<evidence type="ECO:0000256" key="2">
    <source>
        <dbReference type="ARBA" id="ARBA00022946"/>
    </source>
</evidence>
<comment type="cofactor">
    <cofactor evidence="4">
        <name>thiamine diphosphate</name>
        <dbReference type="ChEBI" id="CHEBI:58937"/>
    </cofactor>
</comment>
<feature type="domain" description="Dehydrogenase E1 component" evidence="5">
    <location>
        <begin position="63"/>
        <end position="210"/>
    </location>
</feature>
<keyword evidence="2" id="KW-0809">Transit peptide</keyword>
<dbReference type="EC" id="1.2.4.4" evidence="4"/>
<keyword evidence="8" id="KW-1185">Reference proteome</keyword>
<keyword evidence="3 4" id="KW-0560">Oxidoreductase</keyword>
<evidence type="ECO:0000256" key="3">
    <source>
        <dbReference type="ARBA" id="ARBA00023002"/>
    </source>
</evidence>
<evidence type="ECO:0000259" key="5">
    <source>
        <dbReference type="Pfam" id="PF00676"/>
    </source>
</evidence>
<dbReference type="InterPro" id="IPR029061">
    <property type="entry name" value="THDP-binding"/>
</dbReference>
<accession>R7UIF5</accession>
<protein>
    <recommendedName>
        <fullName evidence="4">2-oxoisovalerate dehydrogenase subunit alpha</fullName>
        <ecNumber evidence="4">1.2.4.4</ecNumber>
    </recommendedName>
    <alternativeName>
        <fullName evidence="4">Branched-chain alpha-keto acid dehydrogenase E1 component alpha chain</fullName>
    </alternativeName>
</protein>
<dbReference type="InterPro" id="IPR001017">
    <property type="entry name" value="DH_E1"/>
</dbReference>
<reference evidence="8" key="1">
    <citation type="submission" date="2012-12" db="EMBL/GenBank/DDBJ databases">
        <authorList>
            <person name="Hellsten U."/>
            <person name="Grimwood J."/>
            <person name="Chapman J.A."/>
            <person name="Shapiro H."/>
            <person name="Aerts A."/>
            <person name="Otillar R.P."/>
            <person name="Terry A.Y."/>
            <person name="Boore J.L."/>
            <person name="Simakov O."/>
            <person name="Marletaz F."/>
            <person name="Cho S.-J."/>
            <person name="Edsinger-Gonzales E."/>
            <person name="Havlak P."/>
            <person name="Kuo D.-H."/>
            <person name="Larsson T."/>
            <person name="Lv J."/>
            <person name="Arendt D."/>
            <person name="Savage R."/>
            <person name="Osoegawa K."/>
            <person name="de Jong P."/>
            <person name="Lindberg D.R."/>
            <person name="Seaver E.C."/>
            <person name="Weisblat D.A."/>
            <person name="Putnam N.H."/>
            <person name="Grigoriev I.V."/>
            <person name="Rokhsar D.S."/>
        </authorList>
    </citation>
    <scope>NUCLEOTIDE SEQUENCE</scope>
    <source>
        <strain evidence="8">I ESC-2004</strain>
    </source>
</reference>
<dbReference type="PANTHER" id="PTHR43380">
    <property type="entry name" value="2-OXOISOVALERATE DEHYDROGENASE SUBUNIT ALPHA, MITOCHONDRIAL"/>
    <property type="match status" value="1"/>
</dbReference>
<sequence length="210" mass="23447">MYTEDDKPHFPGSRSSFTEKLNFIEPDIYDGIPVYRVMDKKGQVIDPSQDPGLDKETVTKMYHSMTLLNTMDRILYESQRQGRISFYMTNYGEEATHIGSAAALDNKDLVFGQYREAGILMWRGFTLDQYMNQCYGNCEDLGKGRQMPVHYGSKDLSFVTISSPLGTQMPQASGAAYAYKRAQNGLCVTCYFGEGAASEGDAHSALNFAA</sequence>
<dbReference type="Gene3D" id="3.40.50.970">
    <property type="match status" value="1"/>
</dbReference>
<evidence type="ECO:0000313" key="7">
    <source>
        <dbReference type="EnsemblMetazoa" id="CapteP125782"/>
    </source>
</evidence>
<dbReference type="EnsemblMetazoa" id="CapteT125782">
    <property type="protein sequence ID" value="CapteP125782"/>
    <property type="gene ID" value="CapteG125782"/>
</dbReference>
<comment type="function">
    <text evidence="4">The branched-chain alpha-keto dehydrogenase complex catalyzes the overall conversion of alpha-keto acids to acyl-CoA and CO(2). It contains multiple copies of three enzymatic components: branched-chain alpha-keto acid decarboxylase (E1), lipoamide acyltransferase (E2) and lipoamide dehydrogenase (E3).</text>
</comment>
<dbReference type="GO" id="GO:0009083">
    <property type="term" value="P:branched-chain amino acid catabolic process"/>
    <property type="evidence" value="ECO:0007669"/>
    <property type="project" value="TreeGrafter"/>
</dbReference>
<dbReference type="PANTHER" id="PTHR43380:SF1">
    <property type="entry name" value="2-OXOISOVALERATE DEHYDROGENASE SUBUNIT ALPHA, MITOCHONDRIAL"/>
    <property type="match status" value="1"/>
</dbReference>
<organism evidence="6">
    <name type="scientific">Capitella teleta</name>
    <name type="common">Polychaete worm</name>
    <dbReference type="NCBI Taxonomy" id="283909"/>
    <lineage>
        <taxon>Eukaryota</taxon>
        <taxon>Metazoa</taxon>
        <taxon>Spiralia</taxon>
        <taxon>Lophotrochozoa</taxon>
        <taxon>Annelida</taxon>
        <taxon>Polychaeta</taxon>
        <taxon>Sedentaria</taxon>
        <taxon>Scolecida</taxon>
        <taxon>Capitellidae</taxon>
        <taxon>Capitella</taxon>
    </lineage>
</organism>
<dbReference type="AlphaFoldDB" id="R7UIF5"/>
<dbReference type="EMBL" id="KB303528">
    <property type="protein sequence ID" value="ELU03037.1"/>
    <property type="molecule type" value="Genomic_DNA"/>
</dbReference>
<dbReference type="HOGENOM" id="CLU_029393_2_1_1"/>
<dbReference type="SUPFAM" id="SSF52518">
    <property type="entry name" value="Thiamin diphosphate-binding fold (THDP-binding)"/>
    <property type="match status" value="1"/>
</dbReference>
<reference evidence="6 8" key="2">
    <citation type="journal article" date="2013" name="Nature">
        <title>Insights into bilaterian evolution from three spiralian genomes.</title>
        <authorList>
            <person name="Simakov O."/>
            <person name="Marletaz F."/>
            <person name="Cho S.J."/>
            <person name="Edsinger-Gonzales E."/>
            <person name="Havlak P."/>
            <person name="Hellsten U."/>
            <person name="Kuo D.H."/>
            <person name="Larsson T."/>
            <person name="Lv J."/>
            <person name="Arendt D."/>
            <person name="Savage R."/>
            <person name="Osoegawa K."/>
            <person name="de Jong P."/>
            <person name="Grimwood J."/>
            <person name="Chapman J.A."/>
            <person name="Shapiro H."/>
            <person name="Aerts A."/>
            <person name="Otillar R.P."/>
            <person name="Terry A.Y."/>
            <person name="Boore J.L."/>
            <person name="Grigoriev I.V."/>
            <person name="Lindberg D.R."/>
            <person name="Seaver E.C."/>
            <person name="Weisblat D.A."/>
            <person name="Putnam N.H."/>
            <person name="Rokhsar D.S."/>
        </authorList>
    </citation>
    <scope>NUCLEOTIDE SEQUENCE</scope>
    <source>
        <strain evidence="6 8">I ESC-2004</strain>
    </source>
</reference>
<dbReference type="GO" id="GO:0003863">
    <property type="term" value="F:branched-chain 2-oxo acid dehydrogenase activity"/>
    <property type="evidence" value="ECO:0007669"/>
    <property type="project" value="UniProtKB-EC"/>
</dbReference>
<evidence type="ECO:0000313" key="6">
    <source>
        <dbReference type="EMBL" id="ELU03037.1"/>
    </source>
</evidence>
<dbReference type="InterPro" id="IPR050771">
    <property type="entry name" value="Alpha-ketoacid_DH_E1_comp"/>
</dbReference>
<dbReference type="OrthoDB" id="3845at2759"/>
<dbReference type="EMBL" id="AMQN01024716">
    <property type="status" value="NOT_ANNOTATED_CDS"/>
    <property type="molecule type" value="Genomic_DNA"/>
</dbReference>
<proteinExistence type="inferred from homology"/>
<feature type="non-terminal residue" evidence="6">
    <location>
        <position position="210"/>
    </location>
</feature>
<keyword evidence="4" id="KW-0786">Thiamine pyrophosphate</keyword>
<evidence type="ECO:0000256" key="4">
    <source>
        <dbReference type="RuleBase" id="RU365014"/>
    </source>
</evidence>
<evidence type="ECO:0000256" key="1">
    <source>
        <dbReference type="ARBA" id="ARBA00008646"/>
    </source>
</evidence>
<comment type="similarity">
    <text evidence="1 4">Belongs to the BCKDHA family.</text>
</comment>
<reference evidence="7" key="3">
    <citation type="submission" date="2015-06" db="UniProtKB">
        <authorList>
            <consortium name="EnsemblMetazoa"/>
        </authorList>
    </citation>
    <scope>IDENTIFICATION</scope>
</reference>